<feature type="region of interest" description="Disordered" evidence="1">
    <location>
        <begin position="1050"/>
        <end position="1074"/>
    </location>
</feature>
<feature type="compositionally biased region" description="Basic and acidic residues" evidence="1">
    <location>
        <begin position="1876"/>
        <end position="1892"/>
    </location>
</feature>
<dbReference type="Pfam" id="PF03011">
    <property type="entry name" value="PFEMP"/>
    <property type="match status" value="2"/>
</dbReference>
<keyword evidence="2" id="KW-1133">Transmembrane helix</keyword>
<feature type="domain" description="Duffy-binding-like" evidence="3">
    <location>
        <begin position="1736"/>
        <end position="1880"/>
    </location>
</feature>
<dbReference type="VEuPathDB" id="PlasmoDB:PfTG01_000058200"/>
<dbReference type="FunFam" id="1.20.58.830:FF:000003">
    <property type="entry name" value="Erythrocyte membrane protein 1, PfEMP1"/>
    <property type="match status" value="1"/>
</dbReference>
<dbReference type="GO" id="GO:0046789">
    <property type="term" value="F:host cell surface receptor binding"/>
    <property type="evidence" value="ECO:0007669"/>
    <property type="project" value="InterPro"/>
</dbReference>
<protein>
    <submittedName>
        <fullName evidence="7">Erythrocyte membrane protein 1</fullName>
    </submittedName>
</protein>
<feature type="region of interest" description="Disordered" evidence="1">
    <location>
        <begin position="1392"/>
        <end position="1415"/>
    </location>
</feature>
<feature type="domain" description="Cysteine-rich interdomain region 1 gamma" evidence="5">
    <location>
        <begin position="1662"/>
        <end position="1718"/>
    </location>
</feature>
<evidence type="ECO:0000259" key="6">
    <source>
        <dbReference type="Pfam" id="PF22672"/>
    </source>
</evidence>
<feature type="compositionally biased region" description="Low complexity" evidence="1">
    <location>
        <begin position="1395"/>
        <end position="1412"/>
    </location>
</feature>
<evidence type="ECO:0000256" key="1">
    <source>
        <dbReference type="SAM" id="MobiDB-lite"/>
    </source>
</evidence>
<dbReference type="InterPro" id="IPR008602">
    <property type="entry name" value="Duffy-antigen-binding"/>
</dbReference>
<dbReference type="InterPro" id="IPR042202">
    <property type="entry name" value="Duffy-ag-bd_sf"/>
</dbReference>
<gene>
    <name evidence="7" type="primary">var</name>
</gene>
<feature type="region of interest" description="Disordered" evidence="1">
    <location>
        <begin position="1243"/>
        <end position="1266"/>
    </location>
</feature>
<feature type="region of interest" description="Disordered" evidence="1">
    <location>
        <begin position="621"/>
        <end position="675"/>
    </location>
</feature>
<feature type="domain" description="Duffy-antigen binding" evidence="4">
    <location>
        <begin position="1"/>
        <end position="118"/>
    </location>
</feature>
<sequence length="2021" mass="228848">DIIRGKDLFRGYNEKDKEEKKQLQDSLKNIFGKIYHGLTDGGVKDHYQDRTGNYYLLREDWWDANRLEVWKAITCGAEQKDKYSKYLGDGTTTVSNEKCGHDDQDVQTYLDYVPQYLRWFEEWAEDFCRKKKKKVENVKNKCRGPSGNDKYCSRNGYDCTKTKRAIGKLRYGNRCIDCLYACNPYVHWIDKKKEEFDKQVKKYKTEISDGGASGSSRKTRAATIKYEGYEKKFYEKLQSNGYGTVDKFLDLLSNEDVCKKITDEKEGRINFKEVNSASSISGRTAVSDTSGTNNENEGTFYRSKYCQPCPICGVKRESDKGWIEKDKSEECTRIKLYKPKDGQDGTKIEILKSGEGKEEIKQKIDDFCTKTQNRSDGSVGSVVTTGVSGDSNSDPSLYDPWKCYQIGELTKDPNPNGVDDVDDLEYDRLVNNSGGLCILPNPKKIKDSGKKSEPEPNDIQKTFHDFFYYWVAHMLKDSIHWRTKKIKGCLKNGNPMKCRNGCHGKCDCFQKWVEKKQQEWSQIKKQFRKQEGIPEGCYFTTLELNLQEEFLNEDSTEDKQNSLDAEEAKELKHLREIIQKKNKEEPAGGCGPGVASDNEKETIMDKLIDYEKGEAKTCLETHNDNECNRQQEDKGAARSLGPSPPQPAGRIATGPSSPPAVPVEPDSEDEDEEDDKVCGMVKGLLEGKDGETTEINGCKPKGNGNTWNCFNQIDDSHKGACMPPRRQKLCIHNLKESNETGTEQQLREAFIKCAAKETFFAWKKYKEDKEEEKKNEQLSSPKLHEELKQGTIPDDFKRIMYYTYGDYRDFLFGTDISKNSDDVGKVKTNIDNVFRDKPQTKNTERQDWWKIYGKDIWEGMLCGLSHHIKNGDKEKLRKKLTDKNKYSTISPTLEDFAKKPQFLRWMIEWGEEFCVERKKLEDNVKTECSGPNSENRCDSGTPCISACTEYEKYVKKKYEEFKGQTNNFVLKANETSPDPEYKGYGYIEGKDGVQPIQGNEYLLKNCDTGKCDCMTGDVRSYQPQDAPFGKYYNDTLNLCDCARGRYVPSVPKAHPPPPPPAQPPPETPPAAPPLPTVNVCETVANILTGNGNLNEACNQKYSAPNRYWGWKCIPSGDKTATDSEGGDSAGPTRAKRDASAVTITGKSDGSDTGVTTTGGSICVPPRRRRLYVGGLTKWAKEQTQLQTQVGGNETTKAKSPQGSTSPSPSHSRDDAALREAFVESAAVETFFLWDRYKKIKEKEEKEKKEANGELPGLASSVDGDSNDPQSKLLNGVIPPDFLRQMFYTLADYKDILYSGSKDNTKSSTYNDIINGDKEIKGREQNIKTAINNYFSKSGKPENSGTTPSSWWNKHGKDIWEGMVCALTYKENGSDGSGKTTLKRNDEVYNKFFGENNNRNPGTAGTPTGNTEGTYEKDYKYETVELKEEETSVPKSTKGASKEEPTTLKNFVLRPTYFRYLEEWGETFCKERKKRLAQIYKECKVGENGDRRRDGKKNPKCSGYGENCEEIRKQDYSTVADLECPDCAKHCALYKRWIERKGTEFDEQKNAYTGQKDKCKEENGGTEKNNGFCVPEGKCETAAAFLQNLGSCKKDNGESNGNDHEEDEIKFDEKHKTFKQTKYCDPCSKFNINCKENGNCKSAVGEECNGNNKTITADRINGSTDINMLVSDHSPNGFEDDLDECLLPECANANIFKGIRKEQWECGNFCGYEVCKPEKRNREKENAKNTIIQIRALVAHWVHNFLEDYNKIKHKISHCMNSGEVPTCQNKCKDKCTCVKAWIDEKSTEWTNIKNRFNEQYKSETSGDTFPVRSFLETWIPKIAVANTEDKVIKLSVFGNSCGCSAKPSSERNVGYEDAIDCMLKKLKDKITSCKQKHDENGDKKCNETLPETHDDENEDENEKIVGHPQICDEVLNDETKKEEPDKKCEEAASPDSTLPEKKEQEPAEKKNTEDQTPPAPSPAAPPAAPAATRPTKPPRPRRPRRTLELLDNPPFKTALMSSTIMWSIGIGFAAFTYFYLK</sequence>
<feature type="compositionally biased region" description="Basic and acidic residues" evidence="1">
    <location>
        <begin position="621"/>
        <end position="636"/>
    </location>
</feature>
<dbReference type="Gene3D" id="1.20.1310.20">
    <property type="entry name" value="Duffy-antigen binding domain"/>
    <property type="match status" value="3"/>
</dbReference>
<dbReference type="VEuPathDB" id="PlasmoDB:PfKH01_120047100"/>
<feature type="region of interest" description="Disordered" evidence="1">
    <location>
        <begin position="1118"/>
        <end position="1161"/>
    </location>
</feature>
<keyword evidence="2" id="KW-0812">Transmembrane</keyword>
<reference evidence="7" key="1">
    <citation type="journal article" date="2016" name="EMBO Mol. Med.">
        <title>Plasmodium falciparum var genes expressed in children with severe malaria encode CIDRalpha1 domains.</title>
        <authorList>
            <person name="Jespersen J.S."/>
            <person name="Wang C.W."/>
            <person name="Mkumbaye S.I."/>
            <person name="Minja D.T."/>
            <person name="Petersen B."/>
            <person name="Turner L."/>
            <person name="Petersen J.E."/>
            <person name="Lusingu J.P."/>
            <person name="Theander T.G."/>
            <person name="Lavstsen T."/>
        </authorList>
    </citation>
    <scope>NUCLEOTIDE SEQUENCE</scope>
    <source>
        <strain evidence="7">1931-3</strain>
    </source>
</reference>
<feature type="domain" description="Duffy-binding-like" evidence="3">
    <location>
        <begin position="466"/>
        <end position="625"/>
    </location>
</feature>
<feature type="non-terminal residue" evidence="7">
    <location>
        <position position="2021"/>
    </location>
</feature>
<dbReference type="GO" id="GO:0016020">
    <property type="term" value="C:membrane"/>
    <property type="evidence" value="ECO:0007669"/>
    <property type="project" value="InterPro"/>
</dbReference>
<keyword evidence="2" id="KW-0472">Membrane</keyword>
<feature type="compositionally biased region" description="Basic and acidic residues" evidence="1">
    <location>
        <begin position="1938"/>
        <end position="1953"/>
    </location>
</feature>
<evidence type="ECO:0000259" key="5">
    <source>
        <dbReference type="Pfam" id="PF18562"/>
    </source>
</evidence>
<dbReference type="Pfam" id="PF18562">
    <property type="entry name" value="CIDR1_gamma"/>
    <property type="match status" value="1"/>
</dbReference>
<feature type="region of interest" description="Disordered" evidence="1">
    <location>
        <begin position="372"/>
        <end position="393"/>
    </location>
</feature>
<evidence type="ECO:0000313" key="7">
    <source>
        <dbReference type="EMBL" id="ANJ21003.1"/>
    </source>
</evidence>
<feature type="compositionally biased region" description="Low complexity" evidence="1">
    <location>
        <begin position="375"/>
        <end position="391"/>
    </location>
</feature>
<dbReference type="VEuPathDB" id="PlasmoDB:PfML01_000091200"/>
<dbReference type="Pfam" id="PF05424">
    <property type="entry name" value="Duffy_binding"/>
    <property type="match status" value="3"/>
</dbReference>
<dbReference type="VEuPathDB" id="PlasmoDB:PfIT_060036800"/>
<dbReference type="EMBL" id="KX154883">
    <property type="protein sequence ID" value="ANJ21003.1"/>
    <property type="molecule type" value="Genomic_DNA"/>
</dbReference>
<feature type="transmembrane region" description="Helical" evidence="2">
    <location>
        <begin position="1998"/>
        <end position="2020"/>
    </location>
</feature>
<dbReference type="Gene3D" id="1.20.58.830">
    <property type="match status" value="4"/>
</dbReference>
<dbReference type="Pfam" id="PF22672">
    <property type="entry name" value="DBL_C"/>
    <property type="match status" value="2"/>
</dbReference>
<dbReference type="VEuPathDB" id="PlasmoDB:PF3D7_0400100"/>
<feature type="compositionally biased region" description="Basic and acidic residues" evidence="1">
    <location>
        <begin position="1917"/>
        <end position="1930"/>
    </location>
</feature>
<feature type="domain" description="Duffy-antigen binding" evidence="4">
    <location>
        <begin position="1161"/>
        <end position="1382"/>
    </location>
</feature>
<dbReference type="InterPro" id="IPR054595">
    <property type="entry name" value="DBL_C"/>
</dbReference>
<dbReference type="VEuPathDB" id="PlasmoDB:PfCD01_070015600"/>
<dbReference type="VEuPathDB" id="PlasmoDB:PfGN01_080038400"/>
<feature type="domain" description="Duffy-antigen binding" evidence="4">
    <location>
        <begin position="719"/>
        <end position="904"/>
    </location>
</feature>
<dbReference type="FunFam" id="1.20.58.830:FF:000001">
    <property type="entry name" value="Erythrocyte membrane protein 1, PfEMP1"/>
    <property type="match status" value="1"/>
</dbReference>
<proteinExistence type="predicted"/>
<feature type="compositionally biased region" description="Pro residues" evidence="1">
    <location>
        <begin position="1957"/>
        <end position="1968"/>
    </location>
</feature>
<evidence type="ECO:0000259" key="3">
    <source>
        <dbReference type="Pfam" id="PF03011"/>
    </source>
</evidence>
<feature type="region of interest" description="Disordered" evidence="1">
    <location>
        <begin position="1182"/>
        <end position="1214"/>
    </location>
</feature>
<feature type="domain" description="Duffy-binding-like" evidence="6">
    <location>
        <begin position="122"/>
        <end position="275"/>
    </location>
</feature>
<accession>A0A191VZ65</accession>
<dbReference type="InterPro" id="IPR041480">
    <property type="entry name" value="CIDR1_gamma"/>
</dbReference>
<evidence type="ECO:0000256" key="2">
    <source>
        <dbReference type="SAM" id="Phobius"/>
    </source>
</evidence>
<dbReference type="VEuPathDB" id="PlasmoDB:PfKE01_120046100"/>
<feature type="non-terminal residue" evidence="7">
    <location>
        <position position="1"/>
    </location>
</feature>
<feature type="compositionally biased region" description="Pro residues" evidence="1">
    <location>
        <begin position="1053"/>
        <end position="1074"/>
    </location>
</feature>
<dbReference type="FunFam" id="1.20.58.830:FF:000004">
    <property type="entry name" value="Erythrocyte membrane protein 1, PfEMP1"/>
    <property type="match status" value="1"/>
</dbReference>
<feature type="region of interest" description="Disordered" evidence="1">
    <location>
        <begin position="579"/>
        <end position="601"/>
    </location>
</feature>
<evidence type="ECO:0000259" key="4">
    <source>
        <dbReference type="Pfam" id="PF05424"/>
    </source>
</evidence>
<dbReference type="InterPro" id="IPR004258">
    <property type="entry name" value="DBL"/>
</dbReference>
<dbReference type="SUPFAM" id="SSF140924">
    <property type="entry name" value="Duffy binding domain-like"/>
    <property type="match status" value="5"/>
</dbReference>
<name>A0A191VZ65_PLAFA</name>
<feature type="compositionally biased region" description="Low complexity" evidence="1">
    <location>
        <begin position="1144"/>
        <end position="1160"/>
    </location>
</feature>
<feature type="domain" description="Duffy-binding-like" evidence="6">
    <location>
        <begin position="1462"/>
        <end position="1621"/>
    </location>
</feature>
<feature type="region of interest" description="Disordered" evidence="1">
    <location>
        <begin position="1876"/>
        <end position="1990"/>
    </location>
</feature>
<feature type="compositionally biased region" description="Acidic residues" evidence="1">
    <location>
        <begin position="665"/>
        <end position="675"/>
    </location>
</feature>
<dbReference type="Gene3D" id="1.20.58.1930">
    <property type="match status" value="1"/>
</dbReference>
<dbReference type="VEuPathDB" id="PlasmoDB:PfNF54_040005600"/>
<organism evidence="7">
    <name type="scientific">Plasmodium falciparum</name>
    <name type="common">malaria parasite P. falciparum</name>
    <dbReference type="NCBI Taxonomy" id="5833"/>
    <lineage>
        <taxon>Eukaryota</taxon>
        <taxon>Sar</taxon>
        <taxon>Alveolata</taxon>
        <taxon>Apicomplexa</taxon>
        <taxon>Aconoidasida</taxon>
        <taxon>Haemosporida</taxon>
        <taxon>Plasmodiidae</taxon>
        <taxon>Plasmodium</taxon>
        <taxon>Plasmodium (Laverania)</taxon>
    </lineage>
</organism>
<dbReference type="VEuPathDB" id="PlasmoDB:PfDd2_080013900"/>
<dbReference type="FunFam" id="1.20.1310.20:FF:000012">
    <property type="entry name" value="Erythrocyte membrane protein 1, PfEMP1"/>
    <property type="match status" value="1"/>
</dbReference>
<dbReference type="FunFam" id="1.20.58.1930:FF:000001">
    <property type="entry name" value="Erythrocyte membrane protein 1, PfEMP1"/>
    <property type="match status" value="1"/>
</dbReference>
<feature type="compositionally biased region" description="Polar residues" evidence="1">
    <location>
        <begin position="1182"/>
        <end position="1209"/>
    </location>
</feature>